<name>A0ABY6N702_9ALTE</name>
<dbReference type="Pfam" id="PF02635">
    <property type="entry name" value="DsrE"/>
    <property type="match status" value="1"/>
</dbReference>
<keyword evidence="6" id="KW-1185">Reference proteome</keyword>
<dbReference type="EC" id="2.8.1.-" evidence="5"/>
<dbReference type="NCBIfam" id="TIGR03012">
    <property type="entry name" value="sulf_tusD_dsrE"/>
    <property type="match status" value="1"/>
</dbReference>
<gene>
    <name evidence="5" type="primary">tusD</name>
    <name evidence="5" type="ORF">NKI27_09230</name>
</gene>
<evidence type="ECO:0000313" key="6">
    <source>
        <dbReference type="Proteomes" id="UP001163739"/>
    </source>
</evidence>
<keyword evidence="3" id="KW-0963">Cytoplasm</keyword>
<dbReference type="Gene3D" id="3.40.1260.10">
    <property type="entry name" value="DsrEFH-like"/>
    <property type="match status" value="1"/>
</dbReference>
<proteinExistence type="inferred from homology"/>
<dbReference type="SUPFAM" id="SSF75169">
    <property type="entry name" value="DsrEFH-like"/>
    <property type="match status" value="1"/>
</dbReference>
<accession>A0ABY6N702</accession>
<dbReference type="InterPro" id="IPR017463">
    <property type="entry name" value="Sulphur_relay_TusD/DsrE"/>
</dbReference>
<dbReference type="Proteomes" id="UP001163739">
    <property type="component" value="Chromosome"/>
</dbReference>
<dbReference type="EMBL" id="CP100390">
    <property type="protein sequence ID" value="UZE97898.1"/>
    <property type="molecule type" value="Genomic_DNA"/>
</dbReference>
<comment type="subcellular location">
    <subcellularLocation>
        <location evidence="1">Cytoplasm</location>
    </subcellularLocation>
</comment>
<reference evidence="5" key="1">
    <citation type="submission" date="2022-06" db="EMBL/GenBank/DDBJ databases">
        <title>Alkalimarinus sp. nov., isolated from gut of a Alitta virens.</title>
        <authorList>
            <person name="Yang A.I."/>
            <person name="Shin N.-R."/>
        </authorList>
    </citation>
    <scope>NUCLEOTIDE SEQUENCE</scope>
    <source>
        <strain evidence="5">A2M4</strain>
    </source>
</reference>
<dbReference type="InterPro" id="IPR027396">
    <property type="entry name" value="DsrEFH-like"/>
</dbReference>
<dbReference type="RefSeq" id="WP_265049373.1">
    <property type="nucleotide sequence ID" value="NZ_CP100390.1"/>
</dbReference>
<dbReference type="NCBIfam" id="NF001237">
    <property type="entry name" value="PRK00207.1"/>
    <property type="match status" value="1"/>
</dbReference>
<dbReference type="GO" id="GO:0016740">
    <property type="term" value="F:transferase activity"/>
    <property type="evidence" value="ECO:0007669"/>
    <property type="project" value="UniProtKB-KW"/>
</dbReference>
<evidence type="ECO:0000256" key="1">
    <source>
        <dbReference type="ARBA" id="ARBA00004496"/>
    </source>
</evidence>
<evidence type="ECO:0000313" key="5">
    <source>
        <dbReference type="EMBL" id="UZE97898.1"/>
    </source>
</evidence>
<comment type="similarity">
    <text evidence="2">Belongs to the DsrE/TusD family.</text>
</comment>
<dbReference type="PANTHER" id="PTHR34874">
    <property type="entry name" value="PROTEIN YCHN"/>
    <property type="match status" value="1"/>
</dbReference>
<evidence type="ECO:0000256" key="3">
    <source>
        <dbReference type="ARBA" id="ARBA00022490"/>
    </source>
</evidence>
<dbReference type="InterPro" id="IPR003787">
    <property type="entry name" value="Sulphur_relay_DsrE/F-like"/>
</dbReference>
<sequence length="130" mass="14222">MNYSLVVLGAPYSTASATTALNFAKALLSSGHHIFRVFFYHDGVHSANKLTTTPQDEINIPQQWQALKEEYNVDLVVCIAAGVKRGILDSSEAERHEKNCSNMSNAFELSGLGQLVEATEQSDRVVTFGC</sequence>
<protein>
    <submittedName>
        <fullName evidence="5">Sulfurtransferase complex subunit TusD</fullName>
        <ecNumber evidence="5">2.8.1.-</ecNumber>
    </submittedName>
</protein>
<evidence type="ECO:0000256" key="2">
    <source>
        <dbReference type="ARBA" id="ARBA00007067"/>
    </source>
</evidence>
<keyword evidence="4 5" id="KW-0808">Transferase</keyword>
<dbReference type="PANTHER" id="PTHR34874:SF3">
    <property type="entry name" value="SULFURTRANSFERASE TUSD"/>
    <property type="match status" value="1"/>
</dbReference>
<evidence type="ECO:0000256" key="4">
    <source>
        <dbReference type="ARBA" id="ARBA00022679"/>
    </source>
</evidence>
<organism evidence="5 6">
    <name type="scientific">Alkalimarinus alittae</name>
    <dbReference type="NCBI Taxonomy" id="2961619"/>
    <lineage>
        <taxon>Bacteria</taxon>
        <taxon>Pseudomonadati</taxon>
        <taxon>Pseudomonadota</taxon>
        <taxon>Gammaproteobacteria</taxon>
        <taxon>Alteromonadales</taxon>
        <taxon>Alteromonadaceae</taxon>
        <taxon>Alkalimarinus</taxon>
    </lineage>
</organism>